<dbReference type="GeneID" id="36555512"/>
<dbReference type="EMBL" id="MSFO01000006">
    <property type="protein sequence ID" value="PLB46644.1"/>
    <property type="molecule type" value="Genomic_DNA"/>
</dbReference>
<dbReference type="AlphaFoldDB" id="A0A2I2G192"/>
<evidence type="ECO:0000313" key="2">
    <source>
        <dbReference type="EMBL" id="PLB46644.1"/>
    </source>
</evidence>
<dbReference type="Proteomes" id="UP000234275">
    <property type="component" value="Unassembled WGS sequence"/>
</dbReference>
<name>A0A2I2G192_9EURO</name>
<evidence type="ECO:0000256" key="1">
    <source>
        <dbReference type="SAM" id="MobiDB-lite"/>
    </source>
</evidence>
<reference evidence="2 3" key="1">
    <citation type="submission" date="2016-12" db="EMBL/GenBank/DDBJ databases">
        <title>The genomes of Aspergillus section Nigri reveals drivers in fungal speciation.</title>
        <authorList>
            <consortium name="DOE Joint Genome Institute"/>
            <person name="Vesth T.C."/>
            <person name="Nybo J."/>
            <person name="Theobald S."/>
            <person name="Brandl J."/>
            <person name="Frisvad J.C."/>
            <person name="Nielsen K.F."/>
            <person name="Lyhne E.K."/>
            <person name="Kogle M.E."/>
            <person name="Kuo A."/>
            <person name="Riley R."/>
            <person name="Clum A."/>
            <person name="Nolan M."/>
            <person name="Lipzen A."/>
            <person name="Salamov A."/>
            <person name="Henrissat B."/>
            <person name="Wiebenga A."/>
            <person name="De Vries R.P."/>
            <person name="Grigoriev I.V."/>
            <person name="Mortensen U.H."/>
            <person name="Andersen M.R."/>
            <person name="Baker S.E."/>
        </authorList>
    </citation>
    <scope>NUCLEOTIDE SEQUENCE [LARGE SCALE GENOMIC DNA]</scope>
    <source>
        <strain evidence="2 3">IBT 23096</strain>
    </source>
</reference>
<keyword evidence="3" id="KW-1185">Reference proteome</keyword>
<protein>
    <submittedName>
        <fullName evidence="2">Uncharacterized protein</fullName>
    </submittedName>
</protein>
<accession>A0A2I2G192</accession>
<sequence>MAAQRAPEEDASREASRGNALAMLGGIQTKSESKSKREECSKRKKGKRIIIIKWWWFLSGGIGKINCDGARESSARFGLVWGSWRDWKRKPDHRCGHWSLVQEWLPHCQRQGSEGRGFSDLLLGFFSSAAGLGDARSNQPRQARTHRIVFLAKPMQASVPAATVRDVVRIVTFTFLPVTTDQEARSSARSK</sequence>
<dbReference type="RefSeq" id="XP_024701946.1">
    <property type="nucleotide sequence ID" value="XM_024847813.1"/>
</dbReference>
<evidence type="ECO:0000313" key="3">
    <source>
        <dbReference type="Proteomes" id="UP000234275"/>
    </source>
</evidence>
<proteinExistence type="predicted"/>
<feature type="region of interest" description="Disordered" evidence="1">
    <location>
        <begin position="1"/>
        <end position="41"/>
    </location>
</feature>
<gene>
    <name evidence="2" type="ORF">P170DRAFT_427945</name>
</gene>
<dbReference type="VEuPathDB" id="FungiDB:P170DRAFT_427945"/>
<organism evidence="2 3">
    <name type="scientific">Aspergillus steynii IBT 23096</name>
    <dbReference type="NCBI Taxonomy" id="1392250"/>
    <lineage>
        <taxon>Eukaryota</taxon>
        <taxon>Fungi</taxon>
        <taxon>Dikarya</taxon>
        <taxon>Ascomycota</taxon>
        <taxon>Pezizomycotina</taxon>
        <taxon>Eurotiomycetes</taxon>
        <taxon>Eurotiomycetidae</taxon>
        <taxon>Eurotiales</taxon>
        <taxon>Aspergillaceae</taxon>
        <taxon>Aspergillus</taxon>
        <taxon>Aspergillus subgen. Circumdati</taxon>
    </lineage>
</organism>
<feature type="compositionally biased region" description="Basic and acidic residues" evidence="1">
    <location>
        <begin position="31"/>
        <end position="41"/>
    </location>
</feature>
<feature type="compositionally biased region" description="Basic and acidic residues" evidence="1">
    <location>
        <begin position="1"/>
        <end position="16"/>
    </location>
</feature>
<comment type="caution">
    <text evidence="2">The sequence shown here is derived from an EMBL/GenBank/DDBJ whole genome shotgun (WGS) entry which is preliminary data.</text>
</comment>